<gene>
    <name evidence="1" type="ORF">PV327_004836</name>
</gene>
<comment type="caution">
    <text evidence="1">The sequence shown here is derived from an EMBL/GenBank/DDBJ whole genome shotgun (WGS) entry which is preliminary data.</text>
</comment>
<proteinExistence type="predicted"/>
<evidence type="ECO:0000313" key="1">
    <source>
        <dbReference type="EMBL" id="KAK0167437.1"/>
    </source>
</evidence>
<reference evidence="1" key="1">
    <citation type="journal article" date="2023" name="bioRxiv">
        <title>Scaffold-level genome assemblies of two parasitoid biocontrol wasps reveal the parthenogenesis mechanism and an associated novel virus.</title>
        <authorList>
            <person name="Inwood S."/>
            <person name="Skelly J."/>
            <person name="Guhlin J."/>
            <person name="Harrop T."/>
            <person name="Goldson S."/>
            <person name="Dearden P."/>
        </authorList>
    </citation>
    <scope>NUCLEOTIDE SEQUENCE</scope>
    <source>
        <strain evidence="1">Lincoln</strain>
        <tissue evidence="1">Whole body</tissue>
    </source>
</reference>
<dbReference type="EMBL" id="JAQQBR010001832">
    <property type="protein sequence ID" value="KAK0167437.1"/>
    <property type="molecule type" value="Genomic_DNA"/>
</dbReference>
<protein>
    <submittedName>
        <fullName evidence="1">Uncharacterized protein</fullName>
    </submittedName>
</protein>
<evidence type="ECO:0000313" key="2">
    <source>
        <dbReference type="Proteomes" id="UP001168972"/>
    </source>
</evidence>
<keyword evidence="2" id="KW-1185">Reference proteome</keyword>
<dbReference type="AlphaFoldDB" id="A0AA39FD94"/>
<dbReference type="Proteomes" id="UP001168972">
    <property type="component" value="Unassembled WGS sequence"/>
</dbReference>
<reference evidence="1" key="2">
    <citation type="submission" date="2023-03" db="EMBL/GenBank/DDBJ databases">
        <authorList>
            <person name="Inwood S.N."/>
            <person name="Skelly J.G."/>
            <person name="Guhlin J."/>
            <person name="Harrop T.W.R."/>
            <person name="Goldson S.G."/>
            <person name="Dearden P.K."/>
        </authorList>
    </citation>
    <scope>NUCLEOTIDE SEQUENCE</scope>
    <source>
        <strain evidence="1">Lincoln</strain>
        <tissue evidence="1">Whole body</tissue>
    </source>
</reference>
<sequence length="73" mass="8406">MGKSKKEPSQREMFNGNQPAYSSIATQRFPIAQPLLLQADGEEEEKKFFTVVLSSRSFDITIKYANDYKEELK</sequence>
<name>A0AA39FD94_MICHY</name>
<organism evidence="1 2">
    <name type="scientific">Microctonus hyperodae</name>
    <name type="common">Parasitoid wasp</name>
    <dbReference type="NCBI Taxonomy" id="165561"/>
    <lineage>
        <taxon>Eukaryota</taxon>
        <taxon>Metazoa</taxon>
        <taxon>Ecdysozoa</taxon>
        <taxon>Arthropoda</taxon>
        <taxon>Hexapoda</taxon>
        <taxon>Insecta</taxon>
        <taxon>Pterygota</taxon>
        <taxon>Neoptera</taxon>
        <taxon>Endopterygota</taxon>
        <taxon>Hymenoptera</taxon>
        <taxon>Apocrita</taxon>
        <taxon>Ichneumonoidea</taxon>
        <taxon>Braconidae</taxon>
        <taxon>Euphorinae</taxon>
        <taxon>Microctonus</taxon>
    </lineage>
</organism>
<accession>A0AA39FD94</accession>